<reference evidence="1 2" key="1">
    <citation type="submission" date="2022-09" db="EMBL/GenBank/DDBJ databases">
        <authorList>
            <person name="Palmer J.M."/>
        </authorList>
    </citation>
    <scope>NUCLEOTIDE SEQUENCE [LARGE SCALE GENOMIC DNA]</scope>
    <source>
        <strain evidence="1 2">DSM 7382</strain>
    </source>
</reference>
<evidence type="ECO:0000313" key="2">
    <source>
        <dbReference type="Proteomes" id="UP001385951"/>
    </source>
</evidence>
<comment type="caution">
    <text evidence="1">The sequence shown here is derived from an EMBL/GenBank/DDBJ whole genome shotgun (WGS) entry which is preliminary data.</text>
</comment>
<evidence type="ECO:0000313" key="1">
    <source>
        <dbReference type="EMBL" id="KAK7685759.1"/>
    </source>
</evidence>
<dbReference type="AlphaFoldDB" id="A0AAW0G376"/>
<organism evidence="1 2">
    <name type="scientific">Cerrena zonata</name>
    <dbReference type="NCBI Taxonomy" id="2478898"/>
    <lineage>
        <taxon>Eukaryota</taxon>
        <taxon>Fungi</taxon>
        <taxon>Dikarya</taxon>
        <taxon>Basidiomycota</taxon>
        <taxon>Agaricomycotina</taxon>
        <taxon>Agaricomycetes</taxon>
        <taxon>Polyporales</taxon>
        <taxon>Cerrenaceae</taxon>
        <taxon>Cerrena</taxon>
    </lineage>
</organism>
<protein>
    <submittedName>
        <fullName evidence="1">Uncharacterized protein</fullName>
    </submittedName>
</protein>
<sequence>MAEMARRSKALPLRVETCRMQHYGYKIDHYLDFVIENIQRIESVDLAWLNHSVKPNVIGEAPILRELHIVDGTLHSLPVPPALETLRLYEGFKLKPFWTFICGIPGLRRLELYGVKLPRNVAELFSQFSSLEYLVLSKLERDRNINALLKLDLSASRDISLPNLKLLSVKINSRGIVTCNLLSRFLLLPSTKVAILADYLAQIFDEVENNVEFVAHSISRALFSSEGTEFSTVALEITQNVIIFKGWWTAPTPPMHQHIGNRLAEHVERPDFFFRTYLLEGEDHVIEGLMRQFNLARVASLMVETSLNDESTLLSVPSWARILQRIESVTSLYCRGIGIERLLDSLGVRQYEYERGERIVLPHLRKVFVSEDPYYSSWPYRSRPAFETLERFAKRRQSLDDALDFVSYYAGRPQASDMETLQSLVLELDTSGTLWK</sequence>
<name>A0AAW0G376_9APHY</name>
<proteinExistence type="predicted"/>
<dbReference type="EMBL" id="JASBNA010000019">
    <property type="protein sequence ID" value="KAK7685759.1"/>
    <property type="molecule type" value="Genomic_DNA"/>
</dbReference>
<dbReference type="Gene3D" id="3.80.10.10">
    <property type="entry name" value="Ribonuclease Inhibitor"/>
    <property type="match status" value="1"/>
</dbReference>
<gene>
    <name evidence="1" type="ORF">QCA50_011105</name>
</gene>
<dbReference type="Proteomes" id="UP001385951">
    <property type="component" value="Unassembled WGS sequence"/>
</dbReference>
<dbReference type="SUPFAM" id="SSF52047">
    <property type="entry name" value="RNI-like"/>
    <property type="match status" value="1"/>
</dbReference>
<accession>A0AAW0G376</accession>
<dbReference type="InterPro" id="IPR032675">
    <property type="entry name" value="LRR_dom_sf"/>
</dbReference>
<keyword evidence="2" id="KW-1185">Reference proteome</keyword>